<evidence type="ECO:0000256" key="5">
    <source>
        <dbReference type="ARBA" id="ARBA00023136"/>
    </source>
</evidence>
<dbReference type="EMBL" id="QSFD01000009">
    <property type="protein sequence ID" value="RHA17402.1"/>
    <property type="molecule type" value="Genomic_DNA"/>
</dbReference>
<feature type="transmembrane region" description="Helical" evidence="8">
    <location>
        <begin position="114"/>
        <end position="136"/>
    </location>
</feature>
<sequence length="140" mass="14266">MFISILFTVALLLTIILPVIGYFVGERTKGRFKRTVIGNVVAFFGVFLLGTVFIFTSTANAAVADTATISSGLGLIAAGLAIGLSCIGSGYAVASSASAALGALSEDSSVFGKALIFVALAEGIALWGFIVAFLILTHVA</sequence>
<dbReference type="GO" id="GO:0015986">
    <property type="term" value="P:proton motive force-driven ATP synthesis"/>
    <property type="evidence" value="ECO:0007669"/>
    <property type="project" value="InterPro"/>
</dbReference>
<keyword evidence="5 8" id="KW-0472">Membrane</keyword>
<accession>A0A413S3M0</accession>
<evidence type="ECO:0000313" key="10">
    <source>
        <dbReference type="EMBL" id="RHA17402.1"/>
    </source>
</evidence>
<proteinExistence type="inferred from homology"/>
<feature type="transmembrane region" description="Helical" evidence="8">
    <location>
        <begin position="36"/>
        <end position="55"/>
    </location>
</feature>
<dbReference type="Proteomes" id="UP000285740">
    <property type="component" value="Unassembled WGS sequence"/>
</dbReference>
<evidence type="ECO:0000256" key="6">
    <source>
        <dbReference type="ARBA" id="ARBA00032200"/>
    </source>
</evidence>
<dbReference type="GO" id="GO:0015078">
    <property type="term" value="F:proton transmembrane transporter activity"/>
    <property type="evidence" value="ECO:0007669"/>
    <property type="project" value="InterPro"/>
</dbReference>
<evidence type="ECO:0000313" key="16">
    <source>
        <dbReference type="Proteomes" id="UP000285740"/>
    </source>
</evidence>
<evidence type="ECO:0000256" key="3">
    <source>
        <dbReference type="ARBA" id="ARBA00022692"/>
    </source>
</evidence>
<reference evidence="14 15" key="1">
    <citation type="submission" date="2018-08" db="EMBL/GenBank/DDBJ databases">
        <title>A genome reference for cultivated species of the human gut microbiota.</title>
        <authorList>
            <person name="Zou Y."/>
            <person name="Xue W."/>
            <person name="Luo G."/>
        </authorList>
    </citation>
    <scope>NUCLEOTIDE SEQUENCE [LARGE SCALE GENOMIC DNA]</scope>
    <source>
        <strain evidence="13 17">AM23-22</strain>
        <strain evidence="12 16">AM42-30</strain>
        <strain evidence="11 14">AM43-2</strain>
        <strain evidence="10 15">AM44-11BH</strain>
    </source>
</reference>
<gene>
    <name evidence="13" type="ORF">DW652_03200</name>
    <name evidence="12" type="ORF">DW918_11200</name>
    <name evidence="11" type="ORF">DW929_03970</name>
    <name evidence="10" type="ORF">DW944_09440</name>
</gene>
<dbReference type="InterPro" id="IPR000454">
    <property type="entry name" value="ATP_synth_F0_csu"/>
</dbReference>
<keyword evidence="4 8" id="KW-1133">Transmembrane helix</keyword>
<dbReference type="CDD" id="cd18120">
    <property type="entry name" value="ATP-synt_Vo_Ao_c"/>
    <property type="match status" value="1"/>
</dbReference>
<evidence type="ECO:0000313" key="17">
    <source>
        <dbReference type="Proteomes" id="UP000286186"/>
    </source>
</evidence>
<organism evidence="11 14">
    <name type="scientific">Eubacterium ventriosum</name>
    <dbReference type="NCBI Taxonomy" id="39496"/>
    <lineage>
        <taxon>Bacteria</taxon>
        <taxon>Bacillati</taxon>
        <taxon>Bacillota</taxon>
        <taxon>Clostridia</taxon>
        <taxon>Eubacteriales</taxon>
        <taxon>Eubacteriaceae</taxon>
        <taxon>Eubacterium</taxon>
    </lineage>
</organism>
<evidence type="ECO:0000256" key="1">
    <source>
        <dbReference type="ARBA" id="ARBA00004141"/>
    </source>
</evidence>
<dbReference type="RefSeq" id="WP_117901368.1">
    <property type="nucleotide sequence ID" value="NZ_CATWJF010000010.1"/>
</dbReference>
<evidence type="ECO:0000313" key="15">
    <source>
        <dbReference type="Proteomes" id="UP000284779"/>
    </source>
</evidence>
<comment type="subcellular location">
    <subcellularLocation>
        <location evidence="1">Membrane</location>
        <topology evidence="1">Multi-pass membrane protein</topology>
    </subcellularLocation>
</comment>
<dbReference type="EMBL" id="QSFO01000003">
    <property type="protein sequence ID" value="RHA56251.1"/>
    <property type="molecule type" value="Genomic_DNA"/>
</dbReference>
<evidence type="ECO:0000313" key="11">
    <source>
        <dbReference type="EMBL" id="RHA56251.1"/>
    </source>
</evidence>
<name>A0A413S3M0_9FIRM</name>
<feature type="domain" description="V-ATPase proteolipid subunit C-like" evidence="9">
    <location>
        <begin position="76"/>
        <end position="135"/>
    </location>
</feature>
<protein>
    <recommendedName>
        <fullName evidence="6">ATP synthase F(0) sector subunit c</fullName>
    </recommendedName>
    <alternativeName>
        <fullName evidence="7">F-type ATPase subunit c</fullName>
    </alternativeName>
</protein>
<keyword evidence="3 8" id="KW-0812">Transmembrane</keyword>
<evidence type="ECO:0000313" key="13">
    <source>
        <dbReference type="EMBL" id="RHF90307.1"/>
    </source>
</evidence>
<feature type="transmembrane region" description="Helical" evidence="8">
    <location>
        <begin position="75"/>
        <end position="94"/>
    </location>
</feature>
<feature type="transmembrane region" description="Helical" evidence="8">
    <location>
        <begin position="6"/>
        <end position="24"/>
    </location>
</feature>
<evidence type="ECO:0000256" key="7">
    <source>
        <dbReference type="ARBA" id="ARBA00032887"/>
    </source>
</evidence>
<dbReference type="Proteomes" id="UP000284779">
    <property type="component" value="Unassembled WGS sequence"/>
</dbReference>
<comment type="similarity">
    <text evidence="2">Belongs to the ATPase C chain family.</text>
</comment>
<evidence type="ECO:0000313" key="14">
    <source>
        <dbReference type="Proteomes" id="UP000284598"/>
    </source>
</evidence>
<dbReference type="EMBL" id="QRHR01000002">
    <property type="protein sequence ID" value="RHF90307.1"/>
    <property type="molecule type" value="Genomic_DNA"/>
</dbReference>
<dbReference type="GO" id="GO:0033177">
    <property type="term" value="C:proton-transporting two-sector ATPase complex, proton-transporting domain"/>
    <property type="evidence" value="ECO:0007669"/>
    <property type="project" value="InterPro"/>
</dbReference>
<evidence type="ECO:0000313" key="12">
    <source>
        <dbReference type="EMBL" id="RHA75599.1"/>
    </source>
</evidence>
<dbReference type="PRINTS" id="PR00124">
    <property type="entry name" value="ATPASEC"/>
</dbReference>
<evidence type="ECO:0000259" key="9">
    <source>
        <dbReference type="Pfam" id="PF00137"/>
    </source>
</evidence>
<dbReference type="Proteomes" id="UP000284598">
    <property type="component" value="Unassembled WGS sequence"/>
</dbReference>
<dbReference type="AlphaFoldDB" id="A0A413S3M0"/>
<evidence type="ECO:0000256" key="4">
    <source>
        <dbReference type="ARBA" id="ARBA00022989"/>
    </source>
</evidence>
<dbReference type="Gene3D" id="1.20.120.610">
    <property type="entry name" value="lithium bound rotor ring of v- atpase"/>
    <property type="match status" value="1"/>
</dbReference>
<dbReference type="InterPro" id="IPR002379">
    <property type="entry name" value="ATPase_proteolipid_c-like_dom"/>
</dbReference>
<dbReference type="InterPro" id="IPR035921">
    <property type="entry name" value="F/V-ATP_Csub_sf"/>
</dbReference>
<dbReference type="SUPFAM" id="SSF81333">
    <property type="entry name" value="F1F0 ATP synthase subunit C"/>
    <property type="match status" value="1"/>
</dbReference>
<dbReference type="Proteomes" id="UP000286186">
    <property type="component" value="Unassembled WGS sequence"/>
</dbReference>
<keyword evidence="15" id="KW-1185">Reference proteome</keyword>
<comment type="caution">
    <text evidence="11">The sequence shown here is derived from an EMBL/GenBank/DDBJ whole genome shotgun (WGS) entry which is preliminary data.</text>
</comment>
<dbReference type="Pfam" id="PF00137">
    <property type="entry name" value="ATP-synt_C"/>
    <property type="match status" value="1"/>
</dbReference>
<dbReference type="GO" id="GO:0045259">
    <property type="term" value="C:proton-transporting ATP synthase complex"/>
    <property type="evidence" value="ECO:0007669"/>
    <property type="project" value="InterPro"/>
</dbReference>
<evidence type="ECO:0000256" key="8">
    <source>
        <dbReference type="SAM" id="Phobius"/>
    </source>
</evidence>
<dbReference type="EMBL" id="QSFV01000059">
    <property type="protein sequence ID" value="RHA75599.1"/>
    <property type="molecule type" value="Genomic_DNA"/>
</dbReference>
<evidence type="ECO:0000256" key="2">
    <source>
        <dbReference type="ARBA" id="ARBA00006704"/>
    </source>
</evidence>